<dbReference type="EMBL" id="LAZR01000568">
    <property type="protein sequence ID" value="KKN64069.1"/>
    <property type="molecule type" value="Genomic_DNA"/>
</dbReference>
<reference evidence="2" key="1">
    <citation type="journal article" date="2015" name="Nature">
        <title>Complex archaea that bridge the gap between prokaryotes and eukaryotes.</title>
        <authorList>
            <person name="Spang A."/>
            <person name="Saw J.H."/>
            <person name="Jorgensen S.L."/>
            <person name="Zaremba-Niedzwiedzka K."/>
            <person name="Martijn J."/>
            <person name="Lind A.E."/>
            <person name="van Eijk R."/>
            <person name="Schleper C."/>
            <person name="Guy L."/>
            <person name="Ettema T.J."/>
        </authorList>
    </citation>
    <scope>NUCLEOTIDE SEQUENCE</scope>
</reference>
<name>A0A0F9SAI9_9ZZZZ</name>
<keyword evidence="1" id="KW-0472">Membrane</keyword>
<accession>A0A0F9SAI9</accession>
<keyword evidence="1" id="KW-1133">Transmembrane helix</keyword>
<gene>
    <name evidence="2" type="ORF">LCGC14_0494960</name>
</gene>
<evidence type="ECO:0000256" key="1">
    <source>
        <dbReference type="SAM" id="Phobius"/>
    </source>
</evidence>
<organism evidence="2">
    <name type="scientific">marine sediment metagenome</name>
    <dbReference type="NCBI Taxonomy" id="412755"/>
    <lineage>
        <taxon>unclassified sequences</taxon>
        <taxon>metagenomes</taxon>
        <taxon>ecological metagenomes</taxon>
    </lineage>
</organism>
<comment type="caution">
    <text evidence="2">The sequence shown here is derived from an EMBL/GenBank/DDBJ whole genome shotgun (WGS) entry which is preliminary data.</text>
</comment>
<evidence type="ECO:0000313" key="2">
    <source>
        <dbReference type="EMBL" id="KKN64069.1"/>
    </source>
</evidence>
<feature type="transmembrane region" description="Helical" evidence="1">
    <location>
        <begin position="6"/>
        <end position="23"/>
    </location>
</feature>
<proteinExistence type="predicted"/>
<feature type="transmembrane region" description="Helical" evidence="1">
    <location>
        <begin position="58"/>
        <end position="79"/>
    </location>
</feature>
<dbReference type="AlphaFoldDB" id="A0A0F9SAI9"/>
<protein>
    <recommendedName>
        <fullName evidence="3">DUF5658 domain-containing protein</fullName>
    </recommendedName>
</protein>
<sequence length="92" mass="10412">MDYLLIYIFGIIYSLVFWAYGDIKTTKIAMSIGLEESNPLARSLVNNGHWKIITTLKILPCLVPIGNIMFGFLGSIIVFNNYNIITKKLLRG</sequence>
<evidence type="ECO:0008006" key="3">
    <source>
        <dbReference type="Google" id="ProtNLM"/>
    </source>
</evidence>
<keyword evidence="1" id="KW-0812">Transmembrane</keyword>